<feature type="region of interest" description="Disordered" evidence="1">
    <location>
        <begin position="55"/>
        <end position="75"/>
    </location>
</feature>
<organism evidence="2 3">
    <name type="scientific">Roseovarius rhodophyticola</name>
    <dbReference type="NCBI Taxonomy" id="3080827"/>
    <lineage>
        <taxon>Bacteria</taxon>
        <taxon>Pseudomonadati</taxon>
        <taxon>Pseudomonadota</taxon>
        <taxon>Alphaproteobacteria</taxon>
        <taxon>Rhodobacterales</taxon>
        <taxon>Roseobacteraceae</taxon>
        <taxon>Roseovarius</taxon>
    </lineage>
</organism>
<keyword evidence="3" id="KW-1185">Reference proteome</keyword>
<dbReference type="PIRSF" id="PIRSF032131">
    <property type="entry name" value="UCP032131"/>
    <property type="match status" value="1"/>
</dbReference>
<dbReference type="EMBL" id="CP146606">
    <property type="protein sequence ID" value="WYK18963.1"/>
    <property type="molecule type" value="Genomic_DNA"/>
</dbReference>
<evidence type="ECO:0000313" key="3">
    <source>
        <dbReference type="Proteomes" id="UP001281305"/>
    </source>
</evidence>
<dbReference type="Proteomes" id="UP001281305">
    <property type="component" value="Chromosome"/>
</dbReference>
<proteinExistence type="predicted"/>
<evidence type="ECO:0000256" key="1">
    <source>
        <dbReference type="SAM" id="MobiDB-lite"/>
    </source>
</evidence>
<feature type="compositionally biased region" description="Polar residues" evidence="1">
    <location>
        <begin position="65"/>
        <end position="75"/>
    </location>
</feature>
<sequence length="148" mass="16180">MIKFTLKCDQDHRFESWFQSSDAFDKLKRAGMVTCSMCGSEAVEKAIMAPTVRASRSVAAAPTEGTKSPALTTPTTEMEQALAALKKQVEENSEYVGMNFASQARDIHDGLAPNRAIHGEAKPEEARKLIEDGVPVSPLPFIPNRKTN</sequence>
<evidence type="ECO:0000313" key="2">
    <source>
        <dbReference type="EMBL" id="WYK18963.1"/>
    </source>
</evidence>
<gene>
    <name evidence="2" type="ORF">RZS32_003505</name>
</gene>
<dbReference type="RefSeq" id="WP_317055646.1">
    <property type="nucleotide sequence ID" value="NZ_CP146606.1"/>
</dbReference>
<accession>A0ABZ2TGU8</accession>
<dbReference type="Pfam" id="PF06676">
    <property type="entry name" value="DUF1178"/>
    <property type="match status" value="1"/>
</dbReference>
<reference evidence="2 3" key="1">
    <citation type="submission" date="2024-02" db="EMBL/GenBank/DDBJ databases">
        <title>Roseovarius strain W115 nov., isolated from a marine algae.</title>
        <authorList>
            <person name="Lee M.W."/>
            <person name="Lee J.K."/>
            <person name="Kim J.M."/>
            <person name="Choi D.G."/>
            <person name="Baek J.H."/>
            <person name="Bayburt H."/>
            <person name="Jung J.J."/>
            <person name="Han D.M."/>
            <person name="Jeon C.O."/>
        </authorList>
    </citation>
    <scope>NUCLEOTIDE SEQUENCE [LARGE SCALE GENOMIC DNA]</scope>
    <source>
        <strain evidence="2 3">W115</strain>
    </source>
</reference>
<dbReference type="InterPro" id="IPR009562">
    <property type="entry name" value="DUF1178"/>
</dbReference>
<name>A0ABZ2TGU8_9RHOB</name>
<protein>
    <submittedName>
        <fullName evidence="2">DUF1178 family protein</fullName>
    </submittedName>
</protein>